<gene>
    <name evidence="4" type="ORF">MA20_43335</name>
</gene>
<comment type="caution">
    <text evidence="4">The sequence shown here is derived from an EMBL/GenBank/DDBJ whole genome shotgun (WGS) entry which is preliminary data.</text>
</comment>
<dbReference type="Proteomes" id="UP000030377">
    <property type="component" value="Unassembled WGS sequence"/>
</dbReference>
<dbReference type="Pfam" id="PF01370">
    <property type="entry name" value="Epimerase"/>
    <property type="match status" value="1"/>
</dbReference>
<dbReference type="InterPro" id="IPR036291">
    <property type="entry name" value="NAD(P)-bd_dom_sf"/>
</dbReference>
<dbReference type="PANTHER" id="PTHR43000">
    <property type="entry name" value="DTDP-D-GLUCOSE 4,6-DEHYDRATASE-RELATED"/>
    <property type="match status" value="1"/>
</dbReference>
<dbReference type="CDD" id="cd08946">
    <property type="entry name" value="SDR_e"/>
    <property type="match status" value="1"/>
</dbReference>
<dbReference type="InterPro" id="IPR001509">
    <property type="entry name" value="Epimerase_deHydtase"/>
</dbReference>
<reference evidence="4 5" key="1">
    <citation type="submission" date="2014-09" db="EMBL/GenBank/DDBJ databases">
        <title>Draft genome of Bradyrhizobium japonicum Is-34.</title>
        <authorList>
            <person name="Tsurumaru H."/>
            <person name="Yamakawa T."/>
            <person name="Hashimoto S."/>
            <person name="Okizaki K."/>
            <person name="Kanesaki Y."/>
            <person name="Yoshikawa H."/>
            <person name="Yajima S."/>
        </authorList>
    </citation>
    <scope>NUCLEOTIDE SEQUENCE [LARGE SCALE GENOMIC DNA]</scope>
    <source>
        <strain evidence="4 5">Is-34</strain>
    </source>
</reference>
<accession>A0A0A3XK61</accession>
<evidence type="ECO:0000259" key="3">
    <source>
        <dbReference type="Pfam" id="PF01370"/>
    </source>
</evidence>
<sequence>MSVWVTGGNGFIGRHLIGQLAREGESVYGVGHGAIDETDRRKLGLTDWINGEIITPNLDGLVQRGGVPSAIFHLAGGSSVARSIEQPYEDFSRTVAATASLLEWLRHSVPGCRLIVVSSAAVYGAHHAGAISEQANALPMSPYGHHKLIMEHLCRSYAVSFGIRATIVRLFSVYGPLLRKQLLWDLCLRLGEGQRELVLGGTGNETRDWIDVRDVVRLLAELARADGAPLKVLNGGSGVPTKVAEIARLATKAWGGKTSVRFSGVVRAGDPFSLVADAGQLASIPFSWRIPVQDGIAQYVSWFKGQAH</sequence>
<feature type="domain" description="NAD-dependent epimerase/dehydratase" evidence="3">
    <location>
        <begin position="4"/>
        <end position="225"/>
    </location>
</feature>
<protein>
    <submittedName>
        <fullName evidence="4">UDP-glucose 4-epimerase</fullName>
    </submittedName>
</protein>
<evidence type="ECO:0000313" key="5">
    <source>
        <dbReference type="Proteomes" id="UP000030377"/>
    </source>
</evidence>
<comment type="similarity">
    <text evidence="2">Belongs to the NAD(P)-dependent epimerase/dehydratase family.</text>
</comment>
<proteinExistence type="inferred from homology"/>
<evidence type="ECO:0000313" key="4">
    <source>
        <dbReference type="EMBL" id="KGT73639.1"/>
    </source>
</evidence>
<dbReference type="Gene3D" id="3.40.50.720">
    <property type="entry name" value="NAD(P)-binding Rossmann-like Domain"/>
    <property type="match status" value="1"/>
</dbReference>
<name>A0A0A3XK61_BRAJP</name>
<organism evidence="4 5">
    <name type="scientific">Bradyrhizobium japonicum</name>
    <dbReference type="NCBI Taxonomy" id="375"/>
    <lineage>
        <taxon>Bacteria</taxon>
        <taxon>Pseudomonadati</taxon>
        <taxon>Pseudomonadota</taxon>
        <taxon>Alphaproteobacteria</taxon>
        <taxon>Hyphomicrobiales</taxon>
        <taxon>Nitrobacteraceae</taxon>
        <taxon>Bradyrhizobium</taxon>
    </lineage>
</organism>
<evidence type="ECO:0000256" key="1">
    <source>
        <dbReference type="ARBA" id="ARBA00005125"/>
    </source>
</evidence>
<comment type="pathway">
    <text evidence="1">Bacterial outer membrane biogenesis; LPS O-antigen biosynthesis.</text>
</comment>
<dbReference type="RefSeq" id="WP_041960556.1">
    <property type="nucleotide sequence ID" value="NZ_JRPN01000043.1"/>
</dbReference>
<dbReference type="AlphaFoldDB" id="A0A0A3XK61"/>
<dbReference type="SUPFAM" id="SSF51735">
    <property type="entry name" value="NAD(P)-binding Rossmann-fold domains"/>
    <property type="match status" value="1"/>
</dbReference>
<evidence type="ECO:0000256" key="2">
    <source>
        <dbReference type="ARBA" id="ARBA00007637"/>
    </source>
</evidence>
<dbReference type="EMBL" id="JRPN01000043">
    <property type="protein sequence ID" value="KGT73639.1"/>
    <property type="molecule type" value="Genomic_DNA"/>
</dbReference>